<dbReference type="InterPro" id="IPR042150">
    <property type="entry name" value="MmRce1-like"/>
</dbReference>
<feature type="transmembrane region" description="Helical" evidence="1">
    <location>
        <begin position="189"/>
        <end position="207"/>
    </location>
</feature>
<comment type="caution">
    <text evidence="3">The sequence shown here is derived from an EMBL/GenBank/DDBJ whole genome shotgun (WGS) entry which is preliminary data.</text>
</comment>
<reference evidence="3 4" key="1">
    <citation type="journal article" date="2014" name="PLoS Genet.">
        <title>Phylogenetically driven sequencing of extremely halophilic archaea reveals strategies for static and dynamic osmo-response.</title>
        <authorList>
            <person name="Becker E.A."/>
            <person name="Seitzer P.M."/>
            <person name="Tritt A."/>
            <person name="Larsen D."/>
            <person name="Krusor M."/>
            <person name="Yao A.I."/>
            <person name="Wu D."/>
            <person name="Madern D."/>
            <person name="Eisen J.A."/>
            <person name="Darling A.E."/>
            <person name="Facciotti M.T."/>
        </authorList>
    </citation>
    <scope>NUCLEOTIDE SEQUENCE [LARGE SCALE GENOMIC DNA]</scope>
    <source>
        <strain evidence="3 4">ATCC BAA-897</strain>
    </source>
</reference>
<organism evidence="3 4">
    <name type="scientific">Haloferax sulfurifontis ATCC BAA-897</name>
    <dbReference type="NCBI Taxonomy" id="662480"/>
    <lineage>
        <taxon>Archaea</taxon>
        <taxon>Methanobacteriati</taxon>
        <taxon>Methanobacteriota</taxon>
        <taxon>Stenosarchaea group</taxon>
        <taxon>Halobacteria</taxon>
        <taxon>Halobacteriales</taxon>
        <taxon>Haloferacaceae</taxon>
        <taxon>Haloferax</taxon>
    </lineage>
</organism>
<dbReference type="InterPro" id="IPR003675">
    <property type="entry name" value="Rce1/LyrA-like_dom"/>
</dbReference>
<dbReference type="RefSeq" id="WP_007276477.1">
    <property type="nucleotide sequence ID" value="NZ_AOLM01000029.1"/>
</dbReference>
<dbReference type="PATRIC" id="fig|662480.6.peg.3757"/>
<keyword evidence="1" id="KW-1133">Transmembrane helix</keyword>
<feature type="transmembrane region" description="Helical" evidence="1">
    <location>
        <begin position="83"/>
        <end position="105"/>
    </location>
</feature>
<dbReference type="AlphaFoldDB" id="M0HX41"/>
<dbReference type="PANTHER" id="PTHR35797:SF1">
    <property type="entry name" value="PROTEASE"/>
    <property type="match status" value="1"/>
</dbReference>
<feature type="transmembrane region" description="Helical" evidence="1">
    <location>
        <begin position="111"/>
        <end position="132"/>
    </location>
</feature>
<dbReference type="PANTHER" id="PTHR35797">
    <property type="entry name" value="PROTEASE-RELATED"/>
    <property type="match status" value="1"/>
</dbReference>
<evidence type="ECO:0000313" key="3">
    <source>
        <dbReference type="EMBL" id="ELZ88298.1"/>
    </source>
</evidence>
<name>M0HX41_9EURY</name>
<evidence type="ECO:0000256" key="1">
    <source>
        <dbReference type="SAM" id="Phobius"/>
    </source>
</evidence>
<feature type="transmembrane region" description="Helical" evidence="1">
    <location>
        <begin position="39"/>
        <end position="62"/>
    </location>
</feature>
<sequence length="291" mass="31306">MPPIQHSLIDEHPVAAFFIGAYAYTWIISAPAVFMEPSWTAAILIYVGSFGPPVSAAVVTWLRGDDVREWASQITKWRVGWKWWIVAFSLPLVAAALISLGIFAVRGPIDFGRALPSPVLFTGLFLFTLVLSGGLNEEPGWRGFAQARLNERYGAFSASLIIGVVWAGWHLPYFLAPVTPHSSFPLVNQVGWIGGILTLSVILAWAYNSTGSVLIVMVLHAMANTADVLIPLVPDEILIDGVINERAVGTVTVVHLVVYTAIALAIVAYYGRKSLARGSIPGPADIGGSNS</sequence>
<gene>
    <name evidence="3" type="ORF">C441_18942</name>
</gene>
<feature type="transmembrane region" description="Helical" evidence="1">
    <location>
        <begin position="12"/>
        <end position="33"/>
    </location>
</feature>
<feature type="domain" description="CAAX prenyl protease 2/Lysostaphin resistance protein A-like" evidence="2">
    <location>
        <begin position="124"/>
        <end position="225"/>
    </location>
</feature>
<keyword evidence="1" id="KW-0472">Membrane</keyword>
<feature type="transmembrane region" description="Helical" evidence="1">
    <location>
        <begin position="253"/>
        <end position="271"/>
    </location>
</feature>
<protein>
    <submittedName>
        <fullName evidence="3">Abortive infection protein</fullName>
    </submittedName>
</protein>
<dbReference type="Pfam" id="PF02517">
    <property type="entry name" value="Rce1-like"/>
    <property type="match status" value="1"/>
</dbReference>
<feature type="transmembrane region" description="Helical" evidence="1">
    <location>
        <begin position="214"/>
        <end position="233"/>
    </location>
</feature>
<keyword evidence="4" id="KW-1185">Reference proteome</keyword>
<accession>M0HX41</accession>
<dbReference type="GO" id="GO:0004175">
    <property type="term" value="F:endopeptidase activity"/>
    <property type="evidence" value="ECO:0007669"/>
    <property type="project" value="UniProtKB-ARBA"/>
</dbReference>
<dbReference type="OrthoDB" id="28575at2157"/>
<dbReference type="GO" id="GO:0080120">
    <property type="term" value="P:CAAX-box protein maturation"/>
    <property type="evidence" value="ECO:0007669"/>
    <property type="project" value="UniProtKB-ARBA"/>
</dbReference>
<evidence type="ECO:0000313" key="4">
    <source>
        <dbReference type="Proteomes" id="UP000011508"/>
    </source>
</evidence>
<dbReference type="EMBL" id="AOLM01000029">
    <property type="protein sequence ID" value="ELZ88298.1"/>
    <property type="molecule type" value="Genomic_DNA"/>
</dbReference>
<dbReference type="Proteomes" id="UP000011508">
    <property type="component" value="Unassembled WGS sequence"/>
</dbReference>
<keyword evidence="1" id="KW-0812">Transmembrane</keyword>
<feature type="transmembrane region" description="Helical" evidence="1">
    <location>
        <begin position="153"/>
        <end position="169"/>
    </location>
</feature>
<proteinExistence type="predicted"/>
<evidence type="ECO:0000259" key="2">
    <source>
        <dbReference type="Pfam" id="PF02517"/>
    </source>
</evidence>